<evidence type="ECO:0000256" key="3">
    <source>
        <dbReference type="ARBA" id="ARBA00022750"/>
    </source>
</evidence>
<dbReference type="Proteomes" id="UP000179145">
    <property type="component" value="Chromosome"/>
</dbReference>
<dbReference type="PROSITE" id="PS51257">
    <property type="entry name" value="PROKAR_LIPOPROTEIN"/>
    <property type="match status" value="1"/>
</dbReference>
<keyword evidence="6" id="KW-1185">Reference proteome</keyword>
<sequence>MLQTLRRFLLGLPFFLCACADDGTCKIASVGDLQVLNSRGSPIVKASVNGHPVAFIVDSGAQFSSIWPNQVDKLGLVSQFRQVRMHGVGGETMGDIVIADKLGLGSATASDVPFIAVGNLFDGHAIDGLPVVGLFGADFLSSYDVIFDLPEHRINIYDIHGCKKQLPEWRGNFSKIKVEHWWRDSTKIVLHLKLNGHPIEAFLDSGAFRTLISRDDALEAGVRKSDLKQDRQGLGFGIDDEKTARFFHRFDSLELGSFRFNHPVLSVAETDNSLLGAEFLRHYQVWIPQRGDWIYAKPASAARTTPASAEPNH</sequence>
<dbReference type="InterPro" id="IPR001969">
    <property type="entry name" value="Aspartic_peptidase_AS"/>
</dbReference>
<name>A0A1D8URS7_9PROT</name>
<dbReference type="PROSITE" id="PS00141">
    <property type="entry name" value="ASP_PROTEASE"/>
    <property type="match status" value="1"/>
</dbReference>
<dbReference type="EMBL" id="CP014674">
    <property type="protein sequence ID" value="AOX16349.1"/>
    <property type="molecule type" value="Genomic_DNA"/>
</dbReference>
<gene>
    <name evidence="5" type="ORF">A0U89_03550</name>
</gene>
<comment type="similarity">
    <text evidence="1">Belongs to the DDI1 family.</text>
</comment>
<keyword evidence="3" id="KW-0064">Aspartyl protease</keyword>
<organism evidence="5 6">
    <name type="scientific">Kozakia baliensis</name>
    <dbReference type="NCBI Taxonomy" id="153496"/>
    <lineage>
        <taxon>Bacteria</taxon>
        <taxon>Pseudomonadati</taxon>
        <taxon>Pseudomonadota</taxon>
        <taxon>Alphaproteobacteria</taxon>
        <taxon>Acetobacterales</taxon>
        <taxon>Acetobacteraceae</taxon>
        <taxon>Kozakia</taxon>
    </lineage>
</organism>
<keyword evidence="4" id="KW-0378">Hydrolase</keyword>
<dbReference type="STRING" id="153496.A0U89_03550"/>
<dbReference type="GO" id="GO:0006508">
    <property type="term" value="P:proteolysis"/>
    <property type="evidence" value="ECO:0007669"/>
    <property type="project" value="UniProtKB-KW"/>
</dbReference>
<accession>A0A1D8URS7</accession>
<dbReference type="SUPFAM" id="SSF50630">
    <property type="entry name" value="Acid proteases"/>
    <property type="match status" value="2"/>
</dbReference>
<dbReference type="InterPro" id="IPR021109">
    <property type="entry name" value="Peptidase_aspartic_dom_sf"/>
</dbReference>
<evidence type="ECO:0000256" key="1">
    <source>
        <dbReference type="ARBA" id="ARBA00009136"/>
    </source>
</evidence>
<dbReference type="InterPro" id="IPR034122">
    <property type="entry name" value="Retropepsin-like_bacterial"/>
</dbReference>
<dbReference type="InterPro" id="IPR001995">
    <property type="entry name" value="Peptidase_A2_cat"/>
</dbReference>
<evidence type="ECO:0000256" key="2">
    <source>
        <dbReference type="ARBA" id="ARBA00022670"/>
    </source>
</evidence>
<dbReference type="eggNOG" id="COG3577">
    <property type="taxonomic scope" value="Bacteria"/>
</dbReference>
<keyword evidence="2" id="KW-0645">Protease</keyword>
<evidence type="ECO:0000256" key="4">
    <source>
        <dbReference type="ARBA" id="ARBA00022801"/>
    </source>
</evidence>
<dbReference type="GO" id="GO:0004190">
    <property type="term" value="F:aspartic-type endopeptidase activity"/>
    <property type="evidence" value="ECO:0007669"/>
    <property type="project" value="UniProtKB-KW"/>
</dbReference>
<dbReference type="Pfam" id="PF13650">
    <property type="entry name" value="Asp_protease_2"/>
    <property type="match status" value="2"/>
</dbReference>
<dbReference type="RefSeq" id="WP_070402125.1">
    <property type="nucleotide sequence ID" value="NZ_BJVW01000002.1"/>
</dbReference>
<protein>
    <submittedName>
        <fullName evidence="5">Uncharacterized protein</fullName>
    </submittedName>
</protein>
<dbReference type="KEGG" id="kba:A0U89_03550"/>
<dbReference type="Gene3D" id="2.40.70.10">
    <property type="entry name" value="Acid Proteases"/>
    <property type="match status" value="2"/>
</dbReference>
<dbReference type="CDD" id="cd05483">
    <property type="entry name" value="retropepsin_like_bacteria"/>
    <property type="match status" value="2"/>
</dbReference>
<dbReference type="PANTHER" id="PTHR12917">
    <property type="entry name" value="ASPARTYL PROTEASE DDI-RELATED"/>
    <property type="match status" value="1"/>
</dbReference>
<dbReference type="PANTHER" id="PTHR12917:SF1">
    <property type="entry name" value="AT13091P"/>
    <property type="match status" value="1"/>
</dbReference>
<evidence type="ECO:0000313" key="6">
    <source>
        <dbReference type="Proteomes" id="UP000179145"/>
    </source>
</evidence>
<dbReference type="AlphaFoldDB" id="A0A1D8URS7"/>
<evidence type="ECO:0000313" key="5">
    <source>
        <dbReference type="EMBL" id="AOX16349.1"/>
    </source>
</evidence>
<dbReference type="PROSITE" id="PS50175">
    <property type="entry name" value="ASP_PROT_RETROV"/>
    <property type="match status" value="1"/>
</dbReference>
<proteinExistence type="inferred from homology"/>
<reference evidence="5 6" key="1">
    <citation type="journal article" date="2016" name="Microb. Cell Fact.">
        <title>Dissection of exopolysaccharide biosynthesis in Kozakia baliensis.</title>
        <authorList>
            <person name="Brandt J.U."/>
            <person name="Jakob F."/>
            <person name="Behr J."/>
            <person name="Geissler A.J."/>
            <person name="Vogel R.F."/>
        </authorList>
    </citation>
    <scope>NUCLEOTIDE SEQUENCE [LARGE SCALE GENOMIC DNA]</scope>
    <source>
        <strain evidence="5 6">DSM 14400</strain>
    </source>
</reference>